<evidence type="ECO:0000256" key="5">
    <source>
        <dbReference type="ARBA" id="ARBA00023180"/>
    </source>
</evidence>
<proteinExistence type="inferred from homology"/>
<keyword evidence="4 6" id="KW-0732">Signal</keyword>
<sequence length="227" mass="25430">MKYTVLMVLVTVAVSAQTRALHIPYPRETPMVDLMEATSIGAAPVNVTLYYEVLCGGCHDFITTTLVTAVKALGDDGSIMNFHFIPYGNSLETWNRTTSQWDFSCQHGPEECVGNTVDACVIHYKPKFKDHYRFIVCFEKNVDYKSQAWKEALEKCGKRYDMPVEEIASCVTTKLGNTLEHEMALRTGPHQWVPWLILNGVHTPQAGDNLLRAVCKAYKGPKPKGCP</sequence>
<comment type="subcellular location">
    <subcellularLocation>
        <location evidence="1">Secreted</location>
    </subcellularLocation>
</comment>
<reference evidence="8 9" key="1">
    <citation type="submission" date="2025-05" db="UniProtKB">
        <authorList>
            <consortium name="RefSeq"/>
        </authorList>
    </citation>
    <scope>IDENTIFICATION</scope>
</reference>
<evidence type="ECO:0000313" key="9">
    <source>
        <dbReference type="RefSeq" id="XP_005090371.1"/>
    </source>
</evidence>
<organism evidence="7 8">
    <name type="scientific">Aplysia californica</name>
    <name type="common">California sea hare</name>
    <dbReference type="NCBI Taxonomy" id="6500"/>
    <lineage>
        <taxon>Eukaryota</taxon>
        <taxon>Metazoa</taxon>
        <taxon>Spiralia</taxon>
        <taxon>Lophotrochozoa</taxon>
        <taxon>Mollusca</taxon>
        <taxon>Gastropoda</taxon>
        <taxon>Heterobranchia</taxon>
        <taxon>Euthyneura</taxon>
        <taxon>Tectipleura</taxon>
        <taxon>Aplysiida</taxon>
        <taxon>Aplysioidea</taxon>
        <taxon>Aplysiidae</taxon>
        <taxon>Aplysia</taxon>
    </lineage>
</organism>
<protein>
    <submittedName>
        <fullName evidence="8 9">Gamma-interferon-inducible lysosomal thiol reductase</fullName>
    </submittedName>
</protein>
<comment type="similarity">
    <text evidence="2">Belongs to the GILT family.</text>
</comment>
<name>A0ABM0JC97_APLCA</name>
<dbReference type="InterPro" id="IPR004911">
    <property type="entry name" value="Interferon-induced_GILT"/>
</dbReference>
<dbReference type="PANTHER" id="PTHR13234">
    <property type="entry name" value="GAMMA-INTERFERON INDUCIBLE LYSOSOMAL THIOL REDUCTASE GILT"/>
    <property type="match status" value="1"/>
</dbReference>
<keyword evidence="3" id="KW-0964">Secreted</keyword>
<keyword evidence="5" id="KW-0325">Glycoprotein</keyword>
<evidence type="ECO:0000256" key="1">
    <source>
        <dbReference type="ARBA" id="ARBA00004613"/>
    </source>
</evidence>
<keyword evidence="7" id="KW-1185">Reference proteome</keyword>
<evidence type="ECO:0000256" key="3">
    <source>
        <dbReference type="ARBA" id="ARBA00022525"/>
    </source>
</evidence>
<dbReference type="RefSeq" id="XP_005090370.1">
    <property type="nucleotide sequence ID" value="XM_005090313.2"/>
</dbReference>
<evidence type="ECO:0000256" key="2">
    <source>
        <dbReference type="ARBA" id="ARBA00005679"/>
    </source>
</evidence>
<dbReference type="Pfam" id="PF03227">
    <property type="entry name" value="GILT"/>
    <property type="match status" value="1"/>
</dbReference>
<feature type="chain" id="PRO_5045021066" evidence="6">
    <location>
        <begin position="21"/>
        <end position="227"/>
    </location>
</feature>
<gene>
    <name evidence="8 9" type="primary">LOC101846476</name>
</gene>
<dbReference type="Proteomes" id="UP000694888">
    <property type="component" value="Unplaced"/>
</dbReference>
<evidence type="ECO:0000256" key="4">
    <source>
        <dbReference type="ARBA" id="ARBA00022729"/>
    </source>
</evidence>
<evidence type="ECO:0000256" key="6">
    <source>
        <dbReference type="SAM" id="SignalP"/>
    </source>
</evidence>
<evidence type="ECO:0000313" key="7">
    <source>
        <dbReference type="Proteomes" id="UP000694888"/>
    </source>
</evidence>
<dbReference type="RefSeq" id="XP_005090371.1">
    <property type="nucleotide sequence ID" value="XM_005090314.3"/>
</dbReference>
<accession>A0ABM0JC97</accession>
<dbReference type="PANTHER" id="PTHR13234:SF8">
    <property type="entry name" value="GAMMA-INTERFERON-INDUCIBLE LYSOSOMAL THIOL REDUCTASE"/>
    <property type="match status" value="1"/>
</dbReference>
<evidence type="ECO:0000313" key="8">
    <source>
        <dbReference type="RefSeq" id="XP_005090370.1"/>
    </source>
</evidence>
<feature type="signal peptide" evidence="6">
    <location>
        <begin position="1"/>
        <end position="20"/>
    </location>
</feature>
<dbReference type="GeneID" id="101846476"/>